<feature type="transmembrane region" description="Helical" evidence="1">
    <location>
        <begin position="45"/>
        <end position="64"/>
    </location>
</feature>
<comment type="caution">
    <text evidence="2">The sequence shown here is derived from an EMBL/GenBank/DDBJ whole genome shotgun (WGS) entry which is preliminary data.</text>
</comment>
<evidence type="ECO:0000313" key="2">
    <source>
        <dbReference type="EMBL" id="SAK60545.1"/>
    </source>
</evidence>
<dbReference type="STRING" id="1777141.AWB80_02591"/>
<keyword evidence="1" id="KW-0812">Transmembrane</keyword>
<protein>
    <submittedName>
        <fullName evidence="2">Uncharacterized protein</fullName>
    </submittedName>
</protein>
<evidence type="ECO:0000256" key="1">
    <source>
        <dbReference type="SAM" id="Phobius"/>
    </source>
</evidence>
<keyword evidence="1" id="KW-0472">Membrane</keyword>
<keyword evidence="3" id="KW-1185">Reference proteome</keyword>
<keyword evidence="1" id="KW-1133">Transmembrane helix</keyword>
<dbReference type="AlphaFoldDB" id="A0A158AS12"/>
<dbReference type="RefSeq" id="WP_143328022.1">
    <property type="nucleotide sequence ID" value="NZ_FCOE02000007.1"/>
</dbReference>
<accession>A0A158AS12</accession>
<dbReference type="EMBL" id="FCOE02000007">
    <property type="protein sequence ID" value="SAK60545.1"/>
    <property type="molecule type" value="Genomic_DNA"/>
</dbReference>
<organism evidence="2 3">
    <name type="scientific">Caballeronia pedi</name>
    <dbReference type="NCBI Taxonomy" id="1777141"/>
    <lineage>
        <taxon>Bacteria</taxon>
        <taxon>Pseudomonadati</taxon>
        <taxon>Pseudomonadota</taxon>
        <taxon>Betaproteobacteria</taxon>
        <taxon>Burkholderiales</taxon>
        <taxon>Burkholderiaceae</taxon>
        <taxon>Caballeronia</taxon>
    </lineage>
</organism>
<gene>
    <name evidence="2" type="ORF">AWB80_02591</name>
</gene>
<proteinExistence type="predicted"/>
<dbReference type="OrthoDB" id="9135155at2"/>
<sequence>MRSSTLVCLRANAVLIALCIAASDAAWLTVCGCSGHVHALESTAVRFATLASAMGIVLVVRRIAKLAFDAARMAHRIEWSAHELVIDGTCPGDWLVQLHVELHPAGSRLSAAQACPRAAASCRVPRGRA</sequence>
<dbReference type="Proteomes" id="UP000054911">
    <property type="component" value="Unassembled WGS sequence"/>
</dbReference>
<evidence type="ECO:0000313" key="3">
    <source>
        <dbReference type="Proteomes" id="UP000054911"/>
    </source>
</evidence>
<name>A0A158AS12_9BURK</name>
<reference evidence="2" key="1">
    <citation type="submission" date="2016-01" db="EMBL/GenBank/DDBJ databases">
        <authorList>
            <person name="Peeters C."/>
        </authorList>
    </citation>
    <scope>NUCLEOTIDE SEQUENCE [LARGE SCALE GENOMIC DNA]</scope>
    <source>
        <strain evidence="2">LMG 29323</strain>
    </source>
</reference>